<keyword evidence="1" id="KW-1185">Reference proteome</keyword>
<dbReference type="WBParaSite" id="PSU_v2.g18722.t1">
    <property type="protein sequence ID" value="PSU_v2.g18722.t1"/>
    <property type="gene ID" value="PSU_v2.g18722"/>
</dbReference>
<protein>
    <submittedName>
        <fullName evidence="2">Uncharacterized protein</fullName>
    </submittedName>
</protein>
<accession>A0A914YEM8</accession>
<proteinExistence type="predicted"/>
<dbReference type="AlphaFoldDB" id="A0A914YEM8"/>
<evidence type="ECO:0000313" key="2">
    <source>
        <dbReference type="WBParaSite" id="PSU_v2.g18722.t1"/>
    </source>
</evidence>
<sequence>MYIFRLAFLEENVLAHIQETGYSHLSNQSKIAIKYLDWIAHSENKQILHRDNSATGEVVMDTFYKINVDGMDVANYEIYEINGCRFHM</sequence>
<dbReference type="Proteomes" id="UP000887577">
    <property type="component" value="Unplaced"/>
</dbReference>
<evidence type="ECO:0000313" key="1">
    <source>
        <dbReference type="Proteomes" id="UP000887577"/>
    </source>
</evidence>
<organism evidence="1 2">
    <name type="scientific">Panagrolaimus superbus</name>
    <dbReference type="NCBI Taxonomy" id="310955"/>
    <lineage>
        <taxon>Eukaryota</taxon>
        <taxon>Metazoa</taxon>
        <taxon>Ecdysozoa</taxon>
        <taxon>Nematoda</taxon>
        <taxon>Chromadorea</taxon>
        <taxon>Rhabditida</taxon>
        <taxon>Tylenchina</taxon>
        <taxon>Panagrolaimomorpha</taxon>
        <taxon>Panagrolaimoidea</taxon>
        <taxon>Panagrolaimidae</taxon>
        <taxon>Panagrolaimus</taxon>
    </lineage>
</organism>
<name>A0A914YEM8_9BILA</name>
<reference evidence="2" key="1">
    <citation type="submission" date="2022-11" db="UniProtKB">
        <authorList>
            <consortium name="WormBaseParasite"/>
        </authorList>
    </citation>
    <scope>IDENTIFICATION</scope>
</reference>